<evidence type="ECO:0000256" key="1">
    <source>
        <dbReference type="SAM" id="MobiDB-lite"/>
    </source>
</evidence>
<keyword evidence="2" id="KW-0812">Transmembrane</keyword>
<organism evidence="3 4">
    <name type="scientific">Dermatophagoides farinae</name>
    <name type="common">American house dust mite</name>
    <dbReference type="NCBI Taxonomy" id="6954"/>
    <lineage>
        <taxon>Eukaryota</taxon>
        <taxon>Metazoa</taxon>
        <taxon>Ecdysozoa</taxon>
        <taxon>Arthropoda</taxon>
        <taxon>Chelicerata</taxon>
        <taxon>Arachnida</taxon>
        <taxon>Acari</taxon>
        <taxon>Acariformes</taxon>
        <taxon>Sarcoptiformes</taxon>
        <taxon>Astigmata</taxon>
        <taxon>Psoroptidia</taxon>
        <taxon>Analgoidea</taxon>
        <taxon>Pyroglyphidae</taxon>
        <taxon>Dermatophagoidinae</taxon>
        <taxon>Dermatophagoides</taxon>
    </lineage>
</organism>
<evidence type="ECO:0000256" key="2">
    <source>
        <dbReference type="SAM" id="Phobius"/>
    </source>
</evidence>
<keyword evidence="4" id="KW-1185">Reference proteome</keyword>
<evidence type="ECO:0000313" key="3">
    <source>
        <dbReference type="EMBL" id="KAH9515853.1"/>
    </source>
</evidence>
<comment type="caution">
    <text evidence="3">The sequence shown here is derived from an EMBL/GenBank/DDBJ whole genome shotgun (WGS) entry which is preliminary data.</text>
</comment>
<keyword evidence="2" id="KW-1133">Transmembrane helix</keyword>
<accession>A0A922HXH5</accession>
<feature type="compositionally biased region" description="Low complexity" evidence="1">
    <location>
        <begin position="128"/>
        <end position="149"/>
    </location>
</feature>
<feature type="region of interest" description="Disordered" evidence="1">
    <location>
        <begin position="128"/>
        <end position="167"/>
    </location>
</feature>
<protein>
    <submittedName>
        <fullName evidence="3">Uncharacterized protein</fullName>
    </submittedName>
</protein>
<feature type="transmembrane region" description="Helical" evidence="2">
    <location>
        <begin position="64"/>
        <end position="85"/>
    </location>
</feature>
<evidence type="ECO:0000313" key="4">
    <source>
        <dbReference type="Proteomes" id="UP000790347"/>
    </source>
</evidence>
<dbReference type="Proteomes" id="UP000790347">
    <property type="component" value="Unassembled WGS sequence"/>
</dbReference>
<reference evidence="3" key="2">
    <citation type="journal article" date="2022" name="Res Sq">
        <title>Comparative Genomics Reveals Insights into the Divergent Evolution of Astigmatic Mites and Household Pest Adaptations.</title>
        <authorList>
            <person name="Xiong Q."/>
            <person name="Wan A.T.-Y."/>
            <person name="Liu X.-Y."/>
            <person name="Fung C.S.-H."/>
            <person name="Xiao X."/>
            <person name="Malainual N."/>
            <person name="Hou J."/>
            <person name="Wang L."/>
            <person name="Wang M."/>
            <person name="Yang K."/>
            <person name="Cui Y."/>
            <person name="Leung E."/>
            <person name="Nong W."/>
            <person name="Shin S.-K."/>
            <person name="Au S."/>
            <person name="Jeong K.Y."/>
            <person name="Chew F.T."/>
            <person name="Hui J."/>
            <person name="Leung T.F."/>
            <person name="Tungtrongchitr A."/>
            <person name="Zhong N."/>
            <person name="Liu Z."/>
            <person name="Tsui S."/>
        </authorList>
    </citation>
    <scope>NUCLEOTIDE SEQUENCE</scope>
    <source>
        <strain evidence="3">Derf</strain>
        <tissue evidence="3">Whole organism</tissue>
    </source>
</reference>
<sequence length="167" mass="19807">MYTVVNIYCDRSIIYGHHHNPFCIDCLLIERTKFTCLDYINMILCFYIRKTKLKFDPRILMNEFFMSVFAPIFFSFSFFIFALYFKFYMVVMSCQNHIHIDVVVEIIQIHYFFCVYNVYVFDDHLSLSSSSSSSSSSITTTTTTTTTTTRRLIKNSRTSSSNRRHQQ</sequence>
<gene>
    <name evidence="3" type="ORF">DERF_006627</name>
</gene>
<dbReference type="EMBL" id="ASGP02000003">
    <property type="protein sequence ID" value="KAH9515853.1"/>
    <property type="molecule type" value="Genomic_DNA"/>
</dbReference>
<keyword evidence="2" id="KW-0472">Membrane</keyword>
<proteinExistence type="predicted"/>
<dbReference type="AlphaFoldDB" id="A0A922HXH5"/>
<name>A0A922HXH5_DERFA</name>
<reference evidence="3" key="1">
    <citation type="submission" date="2013-05" db="EMBL/GenBank/DDBJ databases">
        <authorList>
            <person name="Yim A.K.Y."/>
            <person name="Chan T.F."/>
            <person name="Ji K.M."/>
            <person name="Liu X.Y."/>
            <person name="Zhou J.W."/>
            <person name="Li R.Q."/>
            <person name="Yang K.Y."/>
            <person name="Li J."/>
            <person name="Li M."/>
            <person name="Law P.T.W."/>
            <person name="Wu Y.L."/>
            <person name="Cai Z.L."/>
            <person name="Qin H."/>
            <person name="Bao Y."/>
            <person name="Leung R.K.K."/>
            <person name="Ng P.K.S."/>
            <person name="Zou J."/>
            <person name="Zhong X.J."/>
            <person name="Ran P.X."/>
            <person name="Zhong N.S."/>
            <person name="Liu Z.G."/>
            <person name="Tsui S.K.W."/>
        </authorList>
    </citation>
    <scope>NUCLEOTIDE SEQUENCE</scope>
    <source>
        <strain evidence="3">Derf</strain>
        <tissue evidence="3">Whole organism</tissue>
    </source>
</reference>